<protein>
    <recommendedName>
        <fullName evidence="2">LicD/FKTN/FKRP nucleotidyltransferase domain-containing protein</fullName>
    </recommendedName>
</protein>
<dbReference type="Proteomes" id="UP000324629">
    <property type="component" value="Unassembled WGS sequence"/>
</dbReference>
<keyword evidence="4" id="KW-1185">Reference proteome</keyword>
<dbReference type="GO" id="GO:0009100">
    <property type="term" value="P:glycoprotein metabolic process"/>
    <property type="evidence" value="ECO:0007669"/>
    <property type="project" value="UniProtKB-ARBA"/>
</dbReference>
<feature type="domain" description="LicD/FKTN/FKRP nucleotidyltransferase" evidence="2">
    <location>
        <begin position="112"/>
        <end position="158"/>
    </location>
</feature>
<dbReference type="EMBL" id="QNGE01004633">
    <property type="protein sequence ID" value="KAA3672701.1"/>
    <property type="molecule type" value="Genomic_DNA"/>
</dbReference>
<dbReference type="InterPro" id="IPR052942">
    <property type="entry name" value="LPS_cholinephosphotransferase"/>
</dbReference>
<sequence length="378" mass="44164">SASKKSTNVSSQSARLNMRCRRATQLLSSYLLSDHHLRFKMPSRPSTKSNHWDLQLSLHITFVLLLCGMLLLRVYPISTWFTPAEVYFRPVISLEDQVNFMQLLRMFQHTVESTNLTYFLIGGSVIGAVRHHGMIPWDDDVDLAVNWDSRKQLDEVLSRLAPEYELHKGAYESPTVWKLCFSNKSRTFPFNSFRWPYLDIFFYKEEADRVVLVNYDTPISKSQLFPLKRAPFGLTLKEFESSPADLNQYLWLPAPCSTPYEHFSDICVSNSYSHKNEIHIFSGFQRTIRCERLRREYVFVRRVRSHQPTITEPHAEIMVEELRAGPRLIYRMMLEQPICNGLTYHSSEKFTISSVTTQRSQTVPEFNIAGFVMPFNRH</sequence>
<comment type="caution">
    <text evidence="3">The sequence shown here is derived from an EMBL/GenBank/DDBJ whole genome shotgun (WGS) entry which is preliminary data.</text>
</comment>
<feature type="transmembrane region" description="Helical" evidence="1">
    <location>
        <begin position="56"/>
        <end position="75"/>
    </location>
</feature>
<dbReference type="PANTHER" id="PTHR43404:SF1">
    <property type="entry name" value="MNN4P"/>
    <property type="match status" value="1"/>
</dbReference>
<name>A0A5J4NAQ5_9TREM</name>
<keyword evidence="1" id="KW-1133">Transmembrane helix</keyword>
<reference evidence="3 4" key="1">
    <citation type="journal article" date="2019" name="Gigascience">
        <title>Whole-genome sequence of the oriental lung fluke Paragonimus westermani.</title>
        <authorList>
            <person name="Oey H."/>
            <person name="Zakrzewski M."/>
            <person name="Narain K."/>
            <person name="Devi K.R."/>
            <person name="Agatsuma T."/>
            <person name="Nawaratna S."/>
            <person name="Gobert G.N."/>
            <person name="Jones M.K."/>
            <person name="Ragan M.A."/>
            <person name="McManus D.P."/>
            <person name="Krause L."/>
        </authorList>
    </citation>
    <scope>NUCLEOTIDE SEQUENCE [LARGE SCALE GENOMIC DNA]</scope>
    <source>
        <strain evidence="3 4">IND2009</strain>
    </source>
</reference>
<evidence type="ECO:0000256" key="1">
    <source>
        <dbReference type="SAM" id="Phobius"/>
    </source>
</evidence>
<dbReference type="InterPro" id="IPR007074">
    <property type="entry name" value="LicD/FKTN/FKRP_NTP_transf"/>
</dbReference>
<evidence type="ECO:0000313" key="4">
    <source>
        <dbReference type="Proteomes" id="UP000324629"/>
    </source>
</evidence>
<organism evidence="3 4">
    <name type="scientific">Paragonimus westermani</name>
    <dbReference type="NCBI Taxonomy" id="34504"/>
    <lineage>
        <taxon>Eukaryota</taxon>
        <taxon>Metazoa</taxon>
        <taxon>Spiralia</taxon>
        <taxon>Lophotrochozoa</taxon>
        <taxon>Platyhelminthes</taxon>
        <taxon>Trematoda</taxon>
        <taxon>Digenea</taxon>
        <taxon>Plagiorchiida</taxon>
        <taxon>Troglotremata</taxon>
        <taxon>Troglotrematidae</taxon>
        <taxon>Paragonimus</taxon>
    </lineage>
</organism>
<evidence type="ECO:0000259" key="2">
    <source>
        <dbReference type="Pfam" id="PF04991"/>
    </source>
</evidence>
<gene>
    <name evidence="3" type="ORF">DEA37_0011798</name>
</gene>
<evidence type="ECO:0000313" key="3">
    <source>
        <dbReference type="EMBL" id="KAA3672701.1"/>
    </source>
</evidence>
<dbReference type="Pfam" id="PF04991">
    <property type="entry name" value="LicD"/>
    <property type="match status" value="1"/>
</dbReference>
<dbReference type="PANTHER" id="PTHR43404">
    <property type="entry name" value="LIPOPOLYSACCHARIDE CHOLINEPHOSPHOTRANSFERASE LICD"/>
    <property type="match status" value="1"/>
</dbReference>
<accession>A0A5J4NAQ5</accession>
<dbReference type="AlphaFoldDB" id="A0A5J4NAQ5"/>
<feature type="non-terminal residue" evidence="3">
    <location>
        <position position="1"/>
    </location>
</feature>
<keyword evidence="1" id="KW-0472">Membrane</keyword>
<proteinExistence type="predicted"/>
<keyword evidence="1" id="KW-0812">Transmembrane</keyword>